<feature type="region of interest" description="Disordered" evidence="1">
    <location>
        <begin position="192"/>
        <end position="227"/>
    </location>
</feature>
<sequence length="326" mass="36215">MNQNFLGAPDKDDLRLLDQLRRQLIPMISTMDRLQIDMQMRMSRGEAVDWPHIHRTTSLVTSYLSSIQMLIHGGYKHVRETRTSIIQIPAKDAKTGAPLYEDDGVTPSLIDRKVSRKVVETVPQKSNAAVLRALHPFPNTLFPMTMGGGAGAGMAGTLLRKRLEPAEEGWVEERLRKAGEWCYVPAEWGVEPKKASATATTKNKDDEEGDGEVHASEADEEIPTTRVHAPLSEDDIIELWRCAHQEVFDPKYLQRTYGGGDDEGDEEGNEGEEGEEDEEEEFEDAMDTSGAPEEVKEEVQEEKPTLPVSALGVMHMFTGTGEAVGL</sequence>
<dbReference type="Proteomes" id="UP000800038">
    <property type="component" value="Unassembled WGS sequence"/>
</dbReference>
<organism evidence="2 3">
    <name type="scientific">Clathrospora elynae</name>
    <dbReference type="NCBI Taxonomy" id="706981"/>
    <lineage>
        <taxon>Eukaryota</taxon>
        <taxon>Fungi</taxon>
        <taxon>Dikarya</taxon>
        <taxon>Ascomycota</taxon>
        <taxon>Pezizomycotina</taxon>
        <taxon>Dothideomycetes</taxon>
        <taxon>Pleosporomycetidae</taxon>
        <taxon>Pleosporales</taxon>
        <taxon>Diademaceae</taxon>
        <taxon>Clathrospora</taxon>
    </lineage>
</organism>
<feature type="region of interest" description="Disordered" evidence="1">
    <location>
        <begin position="253"/>
        <end position="307"/>
    </location>
</feature>
<evidence type="ECO:0000256" key="1">
    <source>
        <dbReference type="SAM" id="MobiDB-lite"/>
    </source>
</evidence>
<gene>
    <name evidence="2" type="ORF">EJ02DRAFT_404992</name>
</gene>
<evidence type="ECO:0000313" key="3">
    <source>
        <dbReference type="Proteomes" id="UP000800038"/>
    </source>
</evidence>
<feature type="compositionally biased region" description="Acidic residues" evidence="1">
    <location>
        <begin position="260"/>
        <end position="286"/>
    </location>
</feature>
<name>A0A6A5SKX2_9PLEO</name>
<proteinExistence type="predicted"/>
<reference evidence="2" key="1">
    <citation type="journal article" date="2020" name="Stud. Mycol.">
        <title>101 Dothideomycetes genomes: a test case for predicting lifestyles and emergence of pathogens.</title>
        <authorList>
            <person name="Haridas S."/>
            <person name="Albert R."/>
            <person name="Binder M."/>
            <person name="Bloem J."/>
            <person name="Labutti K."/>
            <person name="Salamov A."/>
            <person name="Andreopoulos B."/>
            <person name="Baker S."/>
            <person name="Barry K."/>
            <person name="Bills G."/>
            <person name="Bluhm B."/>
            <person name="Cannon C."/>
            <person name="Castanera R."/>
            <person name="Culley D."/>
            <person name="Daum C."/>
            <person name="Ezra D."/>
            <person name="Gonzalez J."/>
            <person name="Henrissat B."/>
            <person name="Kuo A."/>
            <person name="Liang C."/>
            <person name="Lipzen A."/>
            <person name="Lutzoni F."/>
            <person name="Magnuson J."/>
            <person name="Mondo S."/>
            <person name="Nolan M."/>
            <person name="Ohm R."/>
            <person name="Pangilinan J."/>
            <person name="Park H.-J."/>
            <person name="Ramirez L."/>
            <person name="Alfaro M."/>
            <person name="Sun H."/>
            <person name="Tritt A."/>
            <person name="Yoshinaga Y."/>
            <person name="Zwiers L.-H."/>
            <person name="Turgeon B."/>
            <person name="Goodwin S."/>
            <person name="Spatafora J."/>
            <person name="Crous P."/>
            <person name="Grigoriev I."/>
        </authorList>
    </citation>
    <scope>NUCLEOTIDE SEQUENCE</scope>
    <source>
        <strain evidence="2">CBS 161.51</strain>
    </source>
</reference>
<feature type="compositionally biased region" description="Basic and acidic residues" evidence="1">
    <location>
        <begin position="293"/>
        <end position="304"/>
    </location>
</feature>
<accession>A0A6A5SKX2</accession>
<keyword evidence="3" id="KW-1185">Reference proteome</keyword>
<dbReference type="AlphaFoldDB" id="A0A6A5SKX2"/>
<evidence type="ECO:0000313" key="2">
    <source>
        <dbReference type="EMBL" id="KAF1941271.1"/>
    </source>
</evidence>
<dbReference type="OrthoDB" id="5329317at2759"/>
<protein>
    <submittedName>
        <fullName evidence="2">Uncharacterized protein</fullName>
    </submittedName>
</protein>
<dbReference type="EMBL" id="ML976050">
    <property type="protein sequence ID" value="KAF1941271.1"/>
    <property type="molecule type" value="Genomic_DNA"/>
</dbReference>